<dbReference type="InterPro" id="IPR055712">
    <property type="entry name" value="DUF7288"/>
</dbReference>
<name>A0A1M5S0L1_9EURY</name>
<evidence type="ECO:0000313" key="2">
    <source>
        <dbReference type="Proteomes" id="UP000184357"/>
    </source>
</evidence>
<dbReference type="Pfam" id="PF23959">
    <property type="entry name" value="DUF7288"/>
    <property type="match status" value="1"/>
</dbReference>
<dbReference type="Proteomes" id="UP000184357">
    <property type="component" value="Unassembled WGS sequence"/>
</dbReference>
<reference evidence="1 2" key="1">
    <citation type="submission" date="2016-11" db="EMBL/GenBank/DDBJ databases">
        <authorList>
            <person name="Jaros S."/>
            <person name="Januszkiewicz K."/>
            <person name="Wedrychowicz H."/>
        </authorList>
    </citation>
    <scope>NUCLEOTIDE SEQUENCE [LARGE SCALE GENOMIC DNA]</scope>
    <source>
        <strain evidence="1 2">DSM 9297</strain>
    </source>
</reference>
<dbReference type="OrthoDB" id="324613at2157"/>
<organism evidence="1 2">
    <name type="scientific">Halobaculum gomorrense</name>
    <dbReference type="NCBI Taxonomy" id="43928"/>
    <lineage>
        <taxon>Archaea</taxon>
        <taxon>Methanobacteriati</taxon>
        <taxon>Methanobacteriota</taxon>
        <taxon>Stenosarchaea group</taxon>
        <taxon>Halobacteria</taxon>
        <taxon>Halobacteriales</taxon>
        <taxon>Haloferacaceae</taxon>
        <taxon>Halobaculum</taxon>
    </lineage>
</organism>
<dbReference type="EMBL" id="FQWV01000006">
    <property type="protein sequence ID" value="SHH31941.1"/>
    <property type="molecule type" value="Genomic_DNA"/>
</dbReference>
<dbReference type="STRING" id="43928.SAMN05443636_2296"/>
<dbReference type="AlphaFoldDB" id="A0A1M5S0L1"/>
<evidence type="ECO:0000313" key="1">
    <source>
        <dbReference type="EMBL" id="SHH31941.1"/>
    </source>
</evidence>
<dbReference type="RefSeq" id="WP_073309672.1">
    <property type="nucleotide sequence ID" value="NZ_FQWV01000006.1"/>
</dbReference>
<gene>
    <name evidence="1" type="ORF">SAMN05443636_2296</name>
</gene>
<sequence length="193" mass="19821">MRAQAHTLEGFAAAIVVLSGVVFALQATAVTPLTASTSNQHIENQQAAVAEGTLAAAEANGTLAPTLLHWNSSGERFIGSGSDGVFANGGPPTPFGATLNRTFGADRVAFNVEIGYRTATGESESTQVIRMGSPSDNAVFASRTVAVFDNDPLGDGSGNVSSAAASGSFYASDADPDGPLFNVMEVRIVVWRI</sequence>
<protein>
    <submittedName>
        <fullName evidence="1">Uncharacterized protein</fullName>
    </submittedName>
</protein>
<proteinExistence type="predicted"/>
<keyword evidence="2" id="KW-1185">Reference proteome</keyword>
<accession>A0A1M5S0L1</accession>